<name>A0A0N1HBJ5_9EURO</name>
<keyword evidence="1" id="KW-0862">Zinc</keyword>
<evidence type="ECO:0000313" key="5">
    <source>
        <dbReference type="Proteomes" id="UP000038010"/>
    </source>
</evidence>
<dbReference type="Gene3D" id="3.30.40.10">
    <property type="entry name" value="Zinc/RING finger domain, C3HC4 (zinc finger)"/>
    <property type="match status" value="1"/>
</dbReference>
<dbReference type="GO" id="GO:0008270">
    <property type="term" value="F:zinc ion binding"/>
    <property type="evidence" value="ECO:0007669"/>
    <property type="project" value="UniProtKB-KW"/>
</dbReference>
<dbReference type="Pfam" id="PF13639">
    <property type="entry name" value="zf-RING_2"/>
    <property type="match status" value="1"/>
</dbReference>
<evidence type="ECO:0000256" key="2">
    <source>
        <dbReference type="SAM" id="Phobius"/>
    </source>
</evidence>
<feature type="domain" description="RING-type" evidence="3">
    <location>
        <begin position="197"/>
        <end position="242"/>
    </location>
</feature>
<keyword evidence="1" id="KW-0479">Metal-binding</keyword>
<dbReference type="EMBL" id="LFJN01000001">
    <property type="protein sequence ID" value="KPI46055.1"/>
    <property type="molecule type" value="Genomic_DNA"/>
</dbReference>
<proteinExistence type="predicted"/>
<dbReference type="Proteomes" id="UP000038010">
    <property type="component" value="Unassembled WGS sequence"/>
</dbReference>
<comment type="caution">
    <text evidence="4">The sequence shown here is derived from an EMBL/GenBank/DDBJ whole genome shotgun (WGS) entry which is preliminary data.</text>
</comment>
<keyword evidence="2" id="KW-0812">Transmembrane</keyword>
<gene>
    <name evidence="4" type="ORF">AB675_897</name>
</gene>
<dbReference type="GeneID" id="28741343"/>
<dbReference type="InterPro" id="IPR013083">
    <property type="entry name" value="Znf_RING/FYVE/PHD"/>
</dbReference>
<evidence type="ECO:0000313" key="4">
    <source>
        <dbReference type="EMBL" id="KPI46055.1"/>
    </source>
</evidence>
<keyword evidence="5" id="KW-1185">Reference proteome</keyword>
<feature type="transmembrane region" description="Helical" evidence="2">
    <location>
        <begin position="6"/>
        <end position="23"/>
    </location>
</feature>
<reference evidence="4 5" key="1">
    <citation type="submission" date="2015-06" db="EMBL/GenBank/DDBJ databases">
        <title>Draft genome of the ant-associated black yeast Phialophora attae CBS 131958.</title>
        <authorList>
            <person name="Moreno L.F."/>
            <person name="Stielow B.J."/>
            <person name="de Hoog S."/>
            <person name="Vicente V.A."/>
            <person name="Weiss V.A."/>
            <person name="de Vries M."/>
            <person name="Cruz L.M."/>
            <person name="Souza E.M."/>
        </authorList>
    </citation>
    <scope>NUCLEOTIDE SEQUENCE [LARGE SCALE GENOMIC DNA]</scope>
    <source>
        <strain evidence="4 5">CBS 131958</strain>
    </source>
</reference>
<keyword evidence="1" id="KW-0863">Zinc-finger</keyword>
<keyword evidence="2" id="KW-0472">Membrane</keyword>
<sequence>MALTGVLRAIEWALLLVWLIHHASCRMMMRMITIGETADELRDIGCLNPSIVLSVLRGLLEVMPETRATFLEGFRNLLGVYGINASTSAIIAISQVITFSWKCFWVITYVRNANREVVIAFLSRLTAAQRDADAAKDEWHATHRLPVYRIILIQEPAEGESKQLVIIPHRCDGCDPNKTRLLDRRYTPIQDEDDERCIICRSEYAVDEEIILLNACGHTAHDSCGEKWWTEEKKSMSCVRCTKQYQWVVNAKEE</sequence>
<dbReference type="RefSeq" id="XP_018006018.1">
    <property type="nucleotide sequence ID" value="XM_018149474.1"/>
</dbReference>
<dbReference type="SUPFAM" id="SSF57850">
    <property type="entry name" value="RING/U-box"/>
    <property type="match status" value="1"/>
</dbReference>
<dbReference type="InterPro" id="IPR001841">
    <property type="entry name" value="Znf_RING"/>
</dbReference>
<dbReference type="VEuPathDB" id="FungiDB:AB675_897"/>
<accession>A0A0N1HBJ5</accession>
<dbReference type="AlphaFoldDB" id="A0A0N1HBJ5"/>
<dbReference type="OrthoDB" id="3756836at2759"/>
<dbReference type="PROSITE" id="PS50089">
    <property type="entry name" value="ZF_RING_2"/>
    <property type="match status" value="1"/>
</dbReference>
<evidence type="ECO:0000256" key="1">
    <source>
        <dbReference type="PROSITE-ProRule" id="PRU00175"/>
    </source>
</evidence>
<keyword evidence="2" id="KW-1133">Transmembrane helix</keyword>
<organism evidence="4 5">
    <name type="scientific">Cyphellophora attinorum</name>
    <dbReference type="NCBI Taxonomy" id="1664694"/>
    <lineage>
        <taxon>Eukaryota</taxon>
        <taxon>Fungi</taxon>
        <taxon>Dikarya</taxon>
        <taxon>Ascomycota</taxon>
        <taxon>Pezizomycotina</taxon>
        <taxon>Eurotiomycetes</taxon>
        <taxon>Chaetothyriomycetidae</taxon>
        <taxon>Chaetothyriales</taxon>
        <taxon>Cyphellophoraceae</taxon>
        <taxon>Cyphellophora</taxon>
    </lineage>
</organism>
<evidence type="ECO:0000259" key="3">
    <source>
        <dbReference type="PROSITE" id="PS50089"/>
    </source>
</evidence>
<protein>
    <recommendedName>
        <fullName evidence="3">RING-type domain-containing protein</fullName>
    </recommendedName>
</protein>